<comment type="caution">
    <text evidence="2">The sequence shown here is derived from an EMBL/GenBank/DDBJ whole genome shotgun (WGS) entry which is preliminary data.</text>
</comment>
<evidence type="ECO:0000313" key="2">
    <source>
        <dbReference type="EMBL" id="KAI5345929.1"/>
    </source>
</evidence>
<protein>
    <submittedName>
        <fullName evidence="2">Uncharacterized protein</fullName>
    </submittedName>
</protein>
<sequence length="117" mass="13393">MRPTISDFRSESSYKFNKAYSTRHISLVLIEPSDLSPSQDRTAIASSNPGIIDSEYPVLRFFIRKFLHEPRGAIPIRLSNDNPFKIRAYRRAQDDKDKILEPNGPTPSGPRFATSRR</sequence>
<dbReference type="EMBL" id="JAJFAZ020000002">
    <property type="protein sequence ID" value="KAI5345929.1"/>
    <property type="molecule type" value="Genomic_DNA"/>
</dbReference>
<feature type="compositionally biased region" description="Basic and acidic residues" evidence="1">
    <location>
        <begin position="91"/>
        <end position="100"/>
    </location>
</feature>
<dbReference type="AlphaFoldDB" id="A0AAD4WM73"/>
<dbReference type="Proteomes" id="UP001054821">
    <property type="component" value="Chromosome 2"/>
</dbReference>
<organism evidence="2 3">
    <name type="scientific">Prunus dulcis</name>
    <name type="common">Almond</name>
    <name type="synonym">Amygdalus dulcis</name>
    <dbReference type="NCBI Taxonomy" id="3755"/>
    <lineage>
        <taxon>Eukaryota</taxon>
        <taxon>Viridiplantae</taxon>
        <taxon>Streptophyta</taxon>
        <taxon>Embryophyta</taxon>
        <taxon>Tracheophyta</taxon>
        <taxon>Spermatophyta</taxon>
        <taxon>Magnoliopsida</taxon>
        <taxon>eudicotyledons</taxon>
        <taxon>Gunneridae</taxon>
        <taxon>Pentapetalae</taxon>
        <taxon>rosids</taxon>
        <taxon>fabids</taxon>
        <taxon>Rosales</taxon>
        <taxon>Rosaceae</taxon>
        <taxon>Amygdaloideae</taxon>
        <taxon>Amygdaleae</taxon>
        <taxon>Prunus</taxon>
    </lineage>
</organism>
<accession>A0AAD4WM73</accession>
<keyword evidence="3" id="KW-1185">Reference proteome</keyword>
<gene>
    <name evidence="2" type="ORF">L3X38_013806</name>
</gene>
<feature type="region of interest" description="Disordered" evidence="1">
    <location>
        <begin position="91"/>
        <end position="117"/>
    </location>
</feature>
<name>A0AAD4WM73_PRUDU</name>
<reference evidence="2 3" key="1">
    <citation type="journal article" date="2022" name="G3 (Bethesda)">
        <title>Whole-genome sequence and methylome profiling of the almond [Prunus dulcis (Mill.) D.A. Webb] cultivar 'Nonpareil'.</title>
        <authorList>
            <person name="D'Amico-Willman K.M."/>
            <person name="Ouma W.Z."/>
            <person name="Meulia T."/>
            <person name="Sideli G.M."/>
            <person name="Gradziel T.M."/>
            <person name="Fresnedo-Ramirez J."/>
        </authorList>
    </citation>
    <scope>NUCLEOTIDE SEQUENCE [LARGE SCALE GENOMIC DNA]</scope>
    <source>
        <strain evidence="2">Clone GOH B32 T37-40</strain>
    </source>
</reference>
<evidence type="ECO:0000313" key="3">
    <source>
        <dbReference type="Proteomes" id="UP001054821"/>
    </source>
</evidence>
<evidence type="ECO:0000256" key="1">
    <source>
        <dbReference type="SAM" id="MobiDB-lite"/>
    </source>
</evidence>
<proteinExistence type="predicted"/>